<dbReference type="RefSeq" id="WP_008075519.1">
    <property type="nucleotide sequence ID" value="NZ_AEVT01000048.1"/>
</dbReference>
<name>E8M4T3_PHOS4</name>
<evidence type="ECO:0000256" key="1">
    <source>
        <dbReference type="SAM" id="SignalP"/>
    </source>
</evidence>
<proteinExistence type="predicted"/>
<dbReference type="PIRSF" id="PIRSF028696">
    <property type="entry name" value="UCP028696"/>
    <property type="match status" value="1"/>
</dbReference>
<comment type="caution">
    <text evidence="2">The sequence shown here is derived from an EMBL/GenBank/DDBJ whole genome shotgun (WGS) entry which is preliminary data.</text>
</comment>
<feature type="signal peptide" evidence="1">
    <location>
        <begin position="1"/>
        <end position="19"/>
    </location>
</feature>
<organism evidence="2 3">
    <name type="scientific">Vibrio sinaloensis DSM 21326</name>
    <dbReference type="NCBI Taxonomy" id="945550"/>
    <lineage>
        <taxon>Bacteria</taxon>
        <taxon>Pseudomonadati</taxon>
        <taxon>Pseudomonadota</taxon>
        <taxon>Gammaproteobacteria</taxon>
        <taxon>Vibrionales</taxon>
        <taxon>Vibrionaceae</taxon>
        <taxon>Vibrio</taxon>
        <taxon>Vibrio oreintalis group</taxon>
    </lineage>
</organism>
<dbReference type="AlphaFoldDB" id="E8M4T3"/>
<reference evidence="2 3" key="1">
    <citation type="journal article" date="2012" name="Int. J. Syst. Evol. Microbiol.">
        <title>Vibrio caribbeanicus sp. nov., isolated from the marine sponge Scleritoderma cyanea.</title>
        <authorList>
            <person name="Hoffmann M."/>
            <person name="Monday S.R."/>
            <person name="Allard M.W."/>
            <person name="Strain E.A."/>
            <person name="Whittaker P."/>
            <person name="Naum M."/>
            <person name="McCarthy P.J."/>
            <person name="Lopez J.V."/>
            <person name="Fischer M."/>
            <person name="Brown E.W."/>
        </authorList>
    </citation>
    <scope>NUCLEOTIDE SEQUENCE [LARGE SCALE GENOMIC DNA]</scope>
    <source>
        <strain evidence="3">DSMZ 21326</strain>
    </source>
</reference>
<protein>
    <recommendedName>
        <fullName evidence="4">Periplasmic protein</fullName>
    </recommendedName>
</protein>
<evidence type="ECO:0000313" key="3">
    <source>
        <dbReference type="Proteomes" id="UP000006228"/>
    </source>
</evidence>
<dbReference type="EMBL" id="AEVT01000048">
    <property type="protein sequence ID" value="EGA71004.1"/>
    <property type="molecule type" value="Genomic_DNA"/>
</dbReference>
<dbReference type="GeneID" id="95568630"/>
<gene>
    <name evidence="2" type="ORF">VISI1226_17140</name>
</gene>
<dbReference type="Proteomes" id="UP000006228">
    <property type="component" value="Unassembled WGS sequence"/>
</dbReference>
<feature type="chain" id="PRO_5003227724" description="Periplasmic protein" evidence="1">
    <location>
        <begin position="20"/>
        <end position="328"/>
    </location>
</feature>
<accession>E8M4T3</accession>
<sequence length="328" mass="36145">MKKALSALTLSMFVTPALAQLSEQAGFSGEISLNAGYTTSTSNFNTSGDKTIDSVNQDPEQESGFLAAPLGNLAYTFGESLNQQVYAGMSREDIAVGTVALEVGYKYQLGSGTIIDVSLLPTIMSGETWEDPFLTGSRRSTTEERGNAFRLKLSNIFTPGFNLDMAYATKDIEDEASGTSNSELQDGEEKLLERNSHSYYLKGSYRLPLDRTTFLQPSVTYIKTEADGEANSLTSLGGEISLFKVINRHQFALTAGYTNRAYDKQNPLYDKTRDENQLSLFAAYEYQHFMGWQNWSLIGLAGYGANNANIGFYDNQESLLSVGINYHF</sequence>
<dbReference type="OrthoDB" id="6199337at2"/>
<dbReference type="InterPro" id="IPR016896">
    <property type="entry name" value="DUF2860"/>
</dbReference>
<evidence type="ECO:0008006" key="4">
    <source>
        <dbReference type="Google" id="ProtNLM"/>
    </source>
</evidence>
<dbReference type="eggNOG" id="ENOG50306J6">
    <property type="taxonomic scope" value="Bacteria"/>
</dbReference>
<dbReference type="Pfam" id="PF11059">
    <property type="entry name" value="DUF2860"/>
    <property type="match status" value="1"/>
</dbReference>
<keyword evidence="1" id="KW-0732">Signal</keyword>
<evidence type="ECO:0000313" key="2">
    <source>
        <dbReference type="EMBL" id="EGA71004.1"/>
    </source>
</evidence>